<dbReference type="GO" id="GO:0004386">
    <property type="term" value="F:helicase activity"/>
    <property type="evidence" value="ECO:0007669"/>
    <property type="project" value="UniProtKB-KW"/>
</dbReference>
<reference evidence="3" key="1">
    <citation type="submission" date="2021-06" db="EMBL/GenBank/DDBJ databases">
        <title>A collection of bacterial strains from the Burkholderia cepacia Research Laboratory and Repository.</title>
        <authorList>
            <person name="Lipuma J."/>
            <person name="Spilker T."/>
        </authorList>
    </citation>
    <scope>NUCLEOTIDE SEQUENCE</scope>
    <source>
        <strain evidence="3">AU37435</strain>
    </source>
</reference>
<evidence type="ECO:0000256" key="1">
    <source>
        <dbReference type="SAM" id="Coils"/>
    </source>
</evidence>
<keyword evidence="1" id="KW-0175">Coiled coil</keyword>
<proteinExistence type="predicted"/>
<gene>
    <name evidence="3" type="ORF">KTE52_14275</name>
</gene>
<dbReference type="GO" id="GO:0003676">
    <property type="term" value="F:nucleic acid binding"/>
    <property type="evidence" value="ECO:0007669"/>
    <property type="project" value="InterPro"/>
</dbReference>
<dbReference type="RefSeq" id="WP_217078414.1">
    <property type="nucleotide sequence ID" value="NZ_JAHPMX010000006.1"/>
</dbReference>
<feature type="coiled-coil region" evidence="1">
    <location>
        <begin position="542"/>
        <end position="585"/>
    </location>
</feature>
<evidence type="ECO:0000313" key="3">
    <source>
        <dbReference type="EMBL" id="MBU9357496.1"/>
    </source>
</evidence>
<keyword evidence="3" id="KW-0547">Nucleotide-binding</keyword>
<dbReference type="Pfam" id="PF00270">
    <property type="entry name" value="DEAD"/>
    <property type="match status" value="1"/>
</dbReference>
<accession>A0AAP2MNV9</accession>
<protein>
    <submittedName>
        <fullName evidence="3">DEAD/DEAH box helicase family protein</fullName>
    </submittedName>
</protein>
<feature type="domain" description="DEAD/DEAH-box helicase" evidence="2">
    <location>
        <begin position="6"/>
        <end position="73"/>
    </location>
</feature>
<sequence>MNLNYISVPPGTGKTTAALHCIADHVRRGMNDEEVGYIFYAAPTVALLEQSYDTLKSMLGSDEMLFMAISDGKGGRTVADKIDGILKGSGRYTLPFVHGSVLFLTHSAFLGLRNNPKFAETTVFFDESRKWLAPPESVDLTKGGRETFDAMFESVQIAHNLYQMVPRTPDAPVRLRIDKLEKLHELTTRGRAKCFYTQVGANTNRPKLITVTLPSKPFEGFKEVYVLSADFTSSQMFHLFKHEGYDPINRTASFMEQWLPGGYGAALTAIERRYGSLTLVPLLDTKAMPSKYQAQSGVAVPVDCLTQFKGRMEAAHIGTPRLRELVAYRRHPHRFKTNVSGPEHKFLQQMDEMRCDPDLLGWLLRATEEVANTWWNKQGLAERGLLILNEDAKRSEPVSGFATLGLGMVEGRNDFQDCTVVAFHAAVNPEQSVANMLNTLLESTGYDSHEDYVTDKAIQSIGRGIIRNRSVDTPMLAIVPTTGLAERIKARMGDHPRLDLKPLKSLGSYTYWTYSRAVSIESAEDGLSAKHRYLAKPLNDQIQRAQVNRSKARLALQKAETEEKRAKAQAQLAKWDAKLSELIAQRDKVFDEAA</sequence>
<keyword evidence="3" id="KW-0378">Hydrolase</keyword>
<dbReference type="InterPro" id="IPR011545">
    <property type="entry name" value="DEAD/DEAH_box_helicase_dom"/>
</dbReference>
<keyword evidence="3" id="KW-0347">Helicase</keyword>
<evidence type="ECO:0000259" key="2">
    <source>
        <dbReference type="Pfam" id="PF00270"/>
    </source>
</evidence>
<dbReference type="Proteomes" id="UP001196915">
    <property type="component" value="Unassembled WGS sequence"/>
</dbReference>
<name>A0AAP2MNV9_9BURK</name>
<comment type="caution">
    <text evidence="3">The sequence shown here is derived from an EMBL/GenBank/DDBJ whole genome shotgun (WGS) entry which is preliminary data.</text>
</comment>
<dbReference type="GO" id="GO:0005524">
    <property type="term" value="F:ATP binding"/>
    <property type="evidence" value="ECO:0007669"/>
    <property type="project" value="InterPro"/>
</dbReference>
<dbReference type="AlphaFoldDB" id="A0AAP2MNV9"/>
<organism evidence="3 4">
    <name type="scientific">Burkholderia multivorans</name>
    <dbReference type="NCBI Taxonomy" id="87883"/>
    <lineage>
        <taxon>Bacteria</taxon>
        <taxon>Pseudomonadati</taxon>
        <taxon>Pseudomonadota</taxon>
        <taxon>Betaproteobacteria</taxon>
        <taxon>Burkholderiales</taxon>
        <taxon>Burkholderiaceae</taxon>
        <taxon>Burkholderia</taxon>
        <taxon>Burkholderia cepacia complex</taxon>
    </lineage>
</organism>
<dbReference type="EMBL" id="JAHPMX010000006">
    <property type="protein sequence ID" value="MBU9357496.1"/>
    <property type="molecule type" value="Genomic_DNA"/>
</dbReference>
<evidence type="ECO:0000313" key="4">
    <source>
        <dbReference type="Proteomes" id="UP001196915"/>
    </source>
</evidence>
<keyword evidence="3" id="KW-0067">ATP-binding</keyword>